<dbReference type="SUPFAM" id="SSF46689">
    <property type="entry name" value="Homeodomain-like"/>
    <property type="match status" value="1"/>
</dbReference>
<evidence type="ECO:0000313" key="8">
    <source>
        <dbReference type="Proteomes" id="UP001242513"/>
    </source>
</evidence>
<dbReference type="SMART" id="SM00342">
    <property type="entry name" value="HTH_ARAC"/>
    <property type="match status" value="1"/>
</dbReference>
<feature type="domain" description="HTH araC/xylS-type" evidence="4">
    <location>
        <begin position="1"/>
        <end position="89"/>
    </location>
</feature>
<proteinExistence type="predicted"/>
<sequence length="93" mass="10886">MDKNCSINTVCNNLNISRSYLYTLFIKKINLSPRSFLKQLRINEAKKKLCNTEASIGQIAKEVGFLNQFNFTRSFKNSLELSPKNYRKIYKNK</sequence>
<accession>A0AAX3UD01</accession>
<dbReference type="PANTHER" id="PTHR43280:SF28">
    <property type="entry name" value="HTH-TYPE TRANSCRIPTIONAL ACTIVATOR RHAS"/>
    <property type="match status" value="1"/>
</dbReference>
<evidence type="ECO:0000256" key="1">
    <source>
        <dbReference type="ARBA" id="ARBA00023015"/>
    </source>
</evidence>
<name>A0AAX3UD01_9LACO</name>
<evidence type="ECO:0000256" key="3">
    <source>
        <dbReference type="ARBA" id="ARBA00023163"/>
    </source>
</evidence>
<evidence type="ECO:0000259" key="4">
    <source>
        <dbReference type="PROSITE" id="PS01124"/>
    </source>
</evidence>
<reference evidence="5 7" key="1">
    <citation type="submission" date="2016-10" db="EMBL/GenBank/DDBJ databases">
        <authorList>
            <person name="Varghese N."/>
            <person name="Submissions S."/>
        </authorList>
    </citation>
    <scope>NUCLEOTIDE SEQUENCE [LARGE SCALE GENOMIC DNA]</scope>
    <source>
        <strain evidence="5 7">ATCC 43761</strain>
    </source>
</reference>
<evidence type="ECO:0000313" key="6">
    <source>
        <dbReference type="EMBL" id="WGO85574.1"/>
    </source>
</evidence>
<keyword evidence="2 5" id="KW-0238">DNA-binding</keyword>
<dbReference type="InterPro" id="IPR018060">
    <property type="entry name" value="HTH_AraC"/>
</dbReference>
<protein>
    <submittedName>
        <fullName evidence="5">AraC-type DNA-binding protein</fullName>
    </submittedName>
    <submittedName>
        <fullName evidence="6">Helix-turn-helix transcriptional regulator</fullName>
    </submittedName>
</protein>
<dbReference type="Proteomes" id="UP000181860">
    <property type="component" value="Unassembled WGS sequence"/>
</dbReference>
<reference evidence="6" key="2">
    <citation type="journal article" date="2022" name="Food Funct.">
        <title>Lactobacillus kefiranofaciens ZW18 from Kefir enhances the anti-tumor effect of anti-programmed cell death 1 (PD-1) immunotherapy by modulating the gut microbiota.</title>
        <authorList>
            <person name="Zhao J."/>
            <person name="Wang Y."/>
            <person name="Wang J."/>
            <person name="Lv M."/>
            <person name="Zhou C."/>
            <person name="Jia L."/>
            <person name="Geng W."/>
        </authorList>
    </citation>
    <scope>NUCLEOTIDE SEQUENCE</scope>
    <source>
        <strain evidence="6">ZW18</strain>
    </source>
</reference>
<dbReference type="RefSeq" id="WP_074484277.1">
    <property type="nucleotide sequence ID" value="NZ_CP123735.1"/>
</dbReference>
<gene>
    <name evidence="6" type="ORF">QEJ78_09515</name>
    <name evidence="5" type="ORF">SAMN02983011_02368</name>
</gene>
<dbReference type="Proteomes" id="UP001242513">
    <property type="component" value="Chromosome"/>
</dbReference>
<dbReference type="PRINTS" id="PR00032">
    <property type="entry name" value="HTHARAC"/>
</dbReference>
<dbReference type="EMBL" id="CP123735">
    <property type="protein sequence ID" value="WGO85574.1"/>
    <property type="molecule type" value="Genomic_DNA"/>
</dbReference>
<evidence type="ECO:0000256" key="2">
    <source>
        <dbReference type="ARBA" id="ARBA00023125"/>
    </source>
</evidence>
<organism evidence="6 8">
    <name type="scientific">Lactobacillus kefiranofaciens</name>
    <dbReference type="NCBI Taxonomy" id="267818"/>
    <lineage>
        <taxon>Bacteria</taxon>
        <taxon>Bacillati</taxon>
        <taxon>Bacillota</taxon>
        <taxon>Bacilli</taxon>
        <taxon>Lactobacillales</taxon>
        <taxon>Lactobacillaceae</taxon>
        <taxon>Lactobacillus</taxon>
    </lineage>
</organism>
<evidence type="ECO:0000313" key="7">
    <source>
        <dbReference type="Proteomes" id="UP000181860"/>
    </source>
</evidence>
<dbReference type="GO" id="GO:0043565">
    <property type="term" value="F:sequence-specific DNA binding"/>
    <property type="evidence" value="ECO:0007669"/>
    <property type="project" value="InterPro"/>
</dbReference>
<keyword evidence="3" id="KW-0804">Transcription</keyword>
<reference evidence="6" key="3">
    <citation type="submission" date="2023-04" db="EMBL/GenBank/DDBJ databases">
        <authorList>
            <person name="Wang Y."/>
        </authorList>
    </citation>
    <scope>NUCLEOTIDE SEQUENCE</scope>
    <source>
        <strain evidence="6">ZW18</strain>
    </source>
</reference>
<keyword evidence="7" id="KW-1185">Reference proteome</keyword>
<evidence type="ECO:0000313" key="5">
    <source>
        <dbReference type="EMBL" id="SDA71798.1"/>
    </source>
</evidence>
<dbReference type="EMBL" id="FMXC01000057">
    <property type="protein sequence ID" value="SDA71798.1"/>
    <property type="molecule type" value="Genomic_DNA"/>
</dbReference>
<dbReference type="AlphaFoldDB" id="A0AAX3UD01"/>
<keyword evidence="1" id="KW-0805">Transcription regulation</keyword>
<dbReference type="Pfam" id="PF12833">
    <property type="entry name" value="HTH_18"/>
    <property type="match status" value="1"/>
</dbReference>
<dbReference type="PROSITE" id="PS01124">
    <property type="entry name" value="HTH_ARAC_FAMILY_2"/>
    <property type="match status" value="1"/>
</dbReference>
<dbReference type="PANTHER" id="PTHR43280">
    <property type="entry name" value="ARAC-FAMILY TRANSCRIPTIONAL REGULATOR"/>
    <property type="match status" value="1"/>
</dbReference>
<dbReference type="Gene3D" id="1.10.10.60">
    <property type="entry name" value="Homeodomain-like"/>
    <property type="match status" value="2"/>
</dbReference>
<dbReference type="InterPro" id="IPR009057">
    <property type="entry name" value="Homeodomain-like_sf"/>
</dbReference>
<dbReference type="GO" id="GO:0003700">
    <property type="term" value="F:DNA-binding transcription factor activity"/>
    <property type="evidence" value="ECO:0007669"/>
    <property type="project" value="InterPro"/>
</dbReference>
<dbReference type="InterPro" id="IPR020449">
    <property type="entry name" value="Tscrpt_reg_AraC-type_HTH"/>
</dbReference>